<dbReference type="Proteomes" id="UP001243364">
    <property type="component" value="Unassembled WGS sequence"/>
</dbReference>
<gene>
    <name evidence="1" type="ORF">QFZ56_000685</name>
</gene>
<comment type="caution">
    <text evidence="1">The sequence shown here is derived from an EMBL/GenBank/DDBJ whole genome shotgun (WGS) entry which is preliminary data.</text>
</comment>
<evidence type="ECO:0000313" key="2">
    <source>
        <dbReference type="Proteomes" id="UP001243364"/>
    </source>
</evidence>
<proteinExistence type="predicted"/>
<name>A0ABU0PTK0_STRAH</name>
<evidence type="ECO:0000313" key="1">
    <source>
        <dbReference type="EMBL" id="MDQ0681722.1"/>
    </source>
</evidence>
<accession>A0ABU0PTK0</accession>
<organism evidence="1 2">
    <name type="scientific">Streptomyces achromogenes</name>
    <dbReference type="NCBI Taxonomy" id="67255"/>
    <lineage>
        <taxon>Bacteria</taxon>
        <taxon>Bacillati</taxon>
        <taxon>Actinomycetota</taxon>
        <taxon>Actinomycetes</taxon>
        <taxon>Kitasatosporales</taxon>
        <taxon>Streptomycetaceae</taxon>
        <taxon>Streptomyces</taxon>
    </lineage>
</organism>
<sequence length="72" mass="8312">MRWYASRAMCRSRAKTPSRIHSSRRLRIVVAEQVVSARASQEQPKRRSCSGLSKMIRSLIRVRWQPSGWVGA</sequence>
<keyword evidence="2" id="KW-1185">Reference proteome</keyword>
<dbReference type="EMBL" id="JAUSYA010000001">
    <property type="protein sequence ID" value="MDQ0681722.1"/>
    <property type="molecule type" value="Genomic_DNA"/>
</dbReference>
<reference evidence="1 2" key="1">
    <citation type="submission" date="2023-07" db="EMBL/GenBank/DDBJ databases">
        <title>Comparative genomics of wheat-associated soil bacteria to identify genetic determinants of phenazine resistance.</title>
        <authorList>
            <person name="Mouncey N."/>
        </authorList>
    </citation>
    <scope>NUCLEOTIDE SEQUENCE [LARGE SCALE GENOMIC DNA]</scope>
    <source>
        <strain evidence="1 2">W4I19-2</strain>
    </source>
</reference>
<protein>
    <submittedName>
        <fullName evidence="1">Uncharacterized protein</fullName>
    </submittedName>
</protein>